<dbReference type="EMBL" id="JAGETQ010000057">
    <property type="protein sequence ID" value="MBO1916260.1"/>
    <property type="molecule type" value="Genomic_DNA"/>
</dbReference>
<sequence length="48" mass="5311">MQQSKNGGMVVSFDLGSYENVKRFLDAVRIPLVAVSLGELNQLFPTLK</sequence>
<evidence type="ECO:0000313" key="1">
    <source>
        <dbReference type="EMBL" id="MBO1916260.1"/>
    </source>
</evidence>
<protein>
    <submittedName>
        <fullName evidence="1">PLP-dependent transferase</fullName>
    </submittedName>
</protein>
<accession>A0A939NEQ4</accession>
<dbReference type="GO" id="GO:0016740">
    <property type="term" value="F:transferase activity"/>
    <property type="evidence" value="ECO:0007669"/>
    <property type="project" value="UniProtKB-KW"/>
</dbReference>
<dbReference type="Proteomes" id="UP000664477">
    <property type="component" value="Unassembled WGS sequence"/>
</dbReference>
<dbReference type="InterPro" id="IPR015422">
    <property type="entry name" value="PyrdxlP-dep_Trfase_small"/>
</dbReference>
<name>A0A939NEQ4_PRORE</name>
<dbReference type="AlphaFoldDB" id="A0A939NEQ4"/>
<evidence type="ECO:0000313" key="2">
    <source>
        <dbReference type="Proteomes" id="UP000664477"/>
    </source>
</evidence>
<proteinExistence type="predicted"/>
<gene>
    <name evidence="1" type="ORF">J4727_11360</name>
</gene>
<reference evidence="1" key="1">
    <citation type="submission" date="2021-03" db="EMBL/GenBank/DDBJ databases">
        <title>Molecular epidemiology and mechanisms of colistin and carbapenem resistance in Enterobacteriaceae from clinical isolates, the environment and porcine samples in Pretoria, South Africa.</title>
        <authorList>
            <person name="Bogoshi D."/>
            <person name="Mbelle N.M."/>
            <person name="Naidoo V."/>
            <person name="Osei Sekyere J."/>
        </authorList>
    </citation>
    <scope>NUCLEOTIDE SEQUENCE</scope>
    <source>
        <strain evidence="1">C052</strain>
    </source>
</reference>
<comment type="caution">
    <text evidence="1">The sequence shown here is derived from an EMBL/GenBank/DDBJ whole genome shotgun (WGS) entry which is preliminary data.</text>
</comment>
<organism evidence="1 2">
    <name type="scientific">Providencia rettgeri</name>
    <dbReference type="NCBI Taxonomy" id="587"/>
    <lineage>
        <taxon>Bacteria</taxon>
        <taxon>Pseudomonadati</taxon>
        <taxon>Pseudomonadota</taxon>
        <taxon>Gammaproteobacteria</taxon>
        <taxon>Enterobacterales</taxon>
        <taxon>Morganellaceae</taxon>
        <taxon>Providencia</taxon>
    </lineage>
</organism>
<dbReference type="Gene3D" id="3.90.1150.10">
    <property type="entry name" value="Aspartate Aminotransferase, domain 1"/>
    <property type="match status" value="1"/>
</dbReference>
<keyword evidence="1" id="KW-0808">Transferase</keyword>